<name>A0ABS7J300_9SPHN</name>
<keyword evidence="1" id="KW-1133">Transmembrane helix</keyword>
<evidence type="ECO:0000313" key="3">
    <source>
        <dbReference type="Proteomes" id="UP000755104"/>
    </source>
</evidence>
<evidence type="ECO:0008006" key="4">
    <source>
        <dbReference type="Google" id="ProtNLM"/>
    </source>
</evidence>
<feature type="transmembrane region" description="Helical" evidence="1">
    <location>
        <begin position="106"/>
        <end position="129"/>
    </location>
</feature>
<organism evidence="2 3">
    <name type="scientific">Qipengyuania qiaonensis</name>
    <dbReference type="NCBI Taxonomy" id="2867240"/>
    <lineage>
        <taxon>Bacteria</taxon>
        <taxon>Pseudomonadati</taxon>
        <taxon>Pseudomonadota</taxon>
        <taxon>Alphaproteobacteria</taxon>
        <taxon>Sphingomonadales</taxon>
        <taxon>Erythrobacteraceae</taxon>
        <taxon>Qipengyuania</taxon>
    </lineage>
</organism>
<protein>
    <recommendedName>
        <fullName evidence="4">MARVEL domain-containing protein</fullName>
    </recommendedName>
</protein>
<keyword evidence="1" id="KW-0812">Transmembrane</keyword>
<evidence type="ECO:0000313" key="2">
    <source>
        <dbReference type="EMBL" id="MBX7481263.1"/>
    </source>
</evidence>
<accession>A0ABS7J300</accession>
<gene>
    <name evidence="2" type="ORF">K3174_01870</name>
</gene>
<reference evidence="2 3" key="1">
    <citation type="submission" date="2021-08" db="EMBL/GenBank/DDBJ databases">
        <title>Comparative Genomics Analysis of the Genus Qipengyuania Reveals Extensive Genetic Diversity and Metabolic Versatility, Including the Description of Fifteen Novel Species.</title>
        <authorList>
            <person name="Liu Y."/>
        </authorList>
    </citation>
    <scope>NUCLEOTIDE SEQUENCE [LARGE SCALE GENOMIC DNA]</scope>
    <source>
        <strain evidence="2 3">6D47A</strain>
    </source>
</reference>
<comment type="caution">
    <text evidence="2">The sequence shown here is derived from an EMBL/GenBank/DDBJ whole genome shotgun (WGS) entry which is preliminary data.</text>
</comment>
<feature type="transmembrane region" description="Helical" evidence="1">
    <location>
        <begin position="72"/>
        <end position="94"/>
    </location>
</feature>
<dbReference type="RefSeq" id="WP_221555193.1">
    <property type="nucleotide sequence ID" value="NZ_JAIGNO010000001.1"/>
</dbReference>
<dbReference type="Proteomes" id="UP000755104">
    <property type="component" value="Unassembled WGS sequence"/>
</dbReference>
<keyword evidence="1" id="KW-0472">Membrane</keyword>
<feature type="transmembrane region" description="Helical" evidence="1">
    <location>
        <begin position="149"/>
        <end position="168"/>
    </location>
</feature>
<sequence length="189" mass="20509">MEKKVGRVTLRSSAINAEPASAELKTFQCTSEKIDKSSSFVAGASAIALFLGAIVIFVSLLRDMAAREGGEFVGWLLLIWPIIFPLVIFPYCLPPFFLSVAMLVRSGIATVLLAIAAAISQMFAIGMSASLDEGKCPRGNHFCIAFNDLVSSVYILSWLLGFGMMIFLGTRAEKLRKAQLASMQEEFDA</sequence>
<feature type="transmembrane region" description="Helical" evidence="1">
    <location>
        <begin position="40"/>
        <end position="60"/>
    </location>
</feature>
<keyword evidence="3" id="KW-1185">Reference proteome</keyword>
<evidence type="ECO:0000256" key="1">
    <source>
        <dbReference type="SAM" id="Phobius"/>
    </source>
</evidence>
<proteinExistence type="predicted"/>
<dbReference type="EMBL" id="JAIGNO010000001">
    <property type="protein sequence ID" value="MBX7481263.1"/>
    <property type="molecule type" value="Genomic_DNA"/>
</dbReference>